<dbReference type="AlphaFoldDB" id="A0ABD1XN29"/>
<accession>A0ABD1XN29</accession>
<proteinExistence type="predicted"/>
<dbReference type="EMBL" id="JBHFFA010000008">
    <property type="protein sequence ID" value="KAL2610357.1"/>
    <property type="molecule type" value="Genomic_DNA"/>
</dbReference>
<organism evidence="1 2">
    <name type="scientific">Riccia fluitans</name>
    <dbReference type="NCBI Taxonomy" id="41844"/>
    <lineage>
        <taxon>Eukaryota</taxon>
        <taxon>Viridiplantae</taxon>
        <taxon>Streptophyta</taxon>
        <taxon>Embryophyta</taxon>
        <taxon>Marchantiophyta</taxon>
        <taxon>Marchantiopsida</taxon>
        <taxon>Marchantiidae</taxon>
        <taxon>Marchantiales</taxon>
        <taxon>Ricciaceae</taxon>
        <taxon>Riccia</taxon>
    </lineage>
</organism>
<dbReference type="Proteomes" id="UP001605036">
    <property type="component" value="Unassembled WGS sequence"/>
</dbReference>
<sequence length="74" mass="8510">MLEVIKGTLSKLKVYRLQGRSHRNFSSKEILSDRVLIFCPQASAWLCMSGGISFRDSNEQRSTTEKQRSTTFPR</sequence>
<reference evidence="1 2" key="1">
    <citation type="submission" date="2024-09" db="EMBL/GenBank/DDBJ databases">
        <title>Chromosome-scale assembly of Riccia fluitans.</title>
        <authorList>
            <person name="Paukszto L."/>
            <person name="Sawicki J."/>
            <person name="Karawczyk K."/>
            <person name="Piernik-Szablinska J."/>
            <person name="Szczecinska M."/>
            <person name="Mazdziarz M."/>
        </authorList>
    </citation>
    <scope>NUCLEOTIDE SEQUENCE [LARGE SCALE GENOMIC DNA]</scope>
    <source>
        <strain evidence="1">Rf_01</strain>
        <tissue evidence="1">Aerial parts of the thallus</tissue>
    </source>
</reference>
<evidence type="ECO:0000313" key="1">
    <source>
        <dbReference type="EMBL" id="KAL2610357.1"/>
    </source>
</evidence>
<gene>
    <name evidence="1" type="ORF">R1flu_028930</name>
</gene>
<keyword evidence="2" id="KW-1185">Reference proteome</keyword>
<name>A0ABD1XN29_9MARC</name>
<comment type="caution">
    <text evidence="1">The sequence shown here is derived from an EMBL/GenBank/DDBJ whole genome shotgun (WGS) entry which is preliminary data.</text>
</comment>
<protein>
    <submittedName>
        <fullName evidence="1">Uncharacterized protein</fullName>
    </submittedName>
</protein>
<evidence type="ECO:0000313" key="2">
    <source>
        <dbReference type="Proteomes" id="UP001605036"/>
    </source>
</evidence>